<organism evidence="6">
    <name type="scientific">mine drainage metagenome</name>
    <dbReference type="NCBI Taxonomy" id="410659"/>
    <lineage>
        <taxon>unclassified sequences</taxon>
        <taxon>metagenomes</taxon>
        <taxon>ecological metagenomes</taxon>
    </lineage>
</organism>
<dbReference type="GO" id="GO:0003735">
    <property type="term" value="F:structural constituent of ribosome"/>
    <property type="evidence" value="ECO:0007669"/>
    <property type="project" value="InterPro"/>
</dbReference>
<keyword evidence="4 6" id="KW-0689">Ribosomal protein</keyword>
<sequence>MPKRILQGVVVSDAMDKTIVVRVERRVMHPVYKKFIRRSKKYAAHDENNSYKVGDVVRIEECAPISKSKCWTVITEEAAS</sequence>
<dbReference type="InterPro" id="IPR012340">
    <property type="entry name" value="NA-bd_OB-fold"/>
</dbReference>
<keyword evidence="2" id="KW-0699">rRNA-binding</keyword>
<gene>
    <name evidence="6" type="primary">rpsQ_4</name>
    <name evidence="6" type="ORF">GALL_79510</name>
</gene>
<protein>
    <submittedName>
        <fullName evidence="6">30S ribosomal protein S17</fullName>
    </submittedName>
</protein>
<dbReference type="CDD" id="cd00364">
    <property type="entry name" value="Ribosomal_uS17"/>
    <property type="match status" value="1"/>
</dbReference>
<evidence type="ECO:0000256" key="1">
    <source>
        <dbReference type="ARBA" id="ARBA00010254"/>
    </source>
</evidence>
<evidence type="ECO:0000256" key="4">
    <source>
        <dbReference type="ARBA" id="ARBA00022980"/>
    </source>
</evidence>
<comment type="caution">
    <text evidence="6">The sequence shown here is derived from an EMBL/GenBank/DDBJ whole genome shotgun (WGS) entry which is preliminary data.</text>
</comment>
<dbReference type="InterPro" id="IPR019984">
    <property type="entry name" value="Ribosomal_uS17_bact/chlr"/>
</dbReference>
<dbReference type="InterPro" id="IPR000266">
    <property type="entry name" value="Ribosomal_uS17"/>
</dbReference>
<dbReference type="GO" id="GO:0019843">
    <property type="term" value="F:rRNA binding"/>
    <property type="evidence" value="ECO:0007669"/>
    <property type="project" value="UniProtKB-KW"/>
</dbReference>
<dbReference type="GO" id="GO:0006412">
    <property type="term" value="P:translation"/>
    <property type="evidence" value="ECO:0007669"/>
    <property type="project" value="InterPro"/>
</dbReference>
<reference evidence="6" key="1">
    <citation type="submission" date="2016-10" db="EMBL/GenBank/DDBJ databases">
        <title>Sequence of Gallionella enrichment culture.</title>
        <authorList>
            <person name="Poehlein A."/>
            <person name="Muehling M."/>
            <person name="Daniel R."/>
        </authorList>
    </citation>
    <scope>NUCLEOTIDE SEQUENCE</scope>
</reference>
<keyword evidence="3" id="KW-0694">RNA-binding</keyword>
<dbReference type="EMBL" id="MLJW01000024">
    <property type="protein sequence ID" value="OIR10024.1"/>
    <property type="molecule type" value="Genomic_DNA"/>
</dbReference>
<dbReference type="Gene3D" id="2.40.50.140">
    <property type="entry name" value="Nucleic acid-binding proteins"/>
    <property type="match status" value="1"/>
</dbReference>
<dbReference type="HAMAP" id="MF_01345_B">
    <property type="entry name" value="Ribosomal_uS17_B"/>
    <property type="match status" value="1"/>
</dbReference>
<evidence type="ECO:0000256" key="5">
    <source>
        <dbReference type="ARBA" id="ARBA00023274"/>
    </source>
</evidence>
<dbReference type="GO" id="GO:0022627">
    <property type="term" value="C:cytosolic small ribosomal subunit"/>
    <property type="evidence" value="ECO:0007669"/>
    <property type="project" value="TreeGrafter"/>
</dbReference>
<dbReference type="AlphaFoldDB" id="A0A1J5T1A2"/>
<dbReference type="NCBIfam" id="NF004123">
    <property type="entry name" value="PRK05610.1"/>
    <property type="match status" value="1"/>
</dbReference>
<dbReference type="PANTHER" id="PTHR10744:SF1">
    <property type="entry name" value="SMALL RIBOSOMAL SUBUNIT PROTEIN US17M"/>
    <property type="match status" value="1"/>
</dbReference>
<evidence type="ECO:0000256" key="3">
    <source>
        <dbReference type="ARBA" id="ARBA00022884"/>
    </source>
</evidence>
<dbReference type="PRINTS" id="PR00973">
    <property type="entry name" value="RIBOSOMALS17"/>
</dbReference>
<keyword evidence="5" id="KW-0687">Ribonucleoprotein</keyword>
<accession>A0A1J5T1A2</accession>
<comment type="similarity">
    <text evidence="1">Belongs to the universal ribosomal protein uS17 family.</text>
</comment>
<evidence type="ECO:0000313" key="6">
    <source>
        <dbReference type="EMBL" id="OIR10024.1"/>
    </source>
</evidence>
<evidence type="ECO:0000256" key="2">
    <source>
        <dbReference type="ARBA" id="ARBA00022730"/>
    </source>
</evidence>
<dbReference type="PANTHER" id="PTHR10744">
    <property type="entry name" value="40S RIBOSOMAL PROTEIN S11 FAMILY MEMBER"/>
    <property type="match status" value="1"/>
</dbReference>
<dbReference type="Pfam" id="PF00366">
    <property type="entry name" value="Ribosomal_S17"/>
    <property type="match status" value="1"/>
</dbReference>
<dbReference type="SUPFAM" id="SSF50249">
    <property type="entry name" value="Nucleic acid-binding proteins"/>
    <property type="match status" value="1"/>
</dbReference>
<name>A0A1J5T1A2_9ZZZZ</name>
<dbReference type="NCBIfam" id="TIGR03635">
    <property type="entry name" value="uS17_bact"/>
    <property type="match status" value="1"/>
</dbReference>
<proteinExistence type="inferred from homology"/>